<geneLocation type="plasmid" evidence="2 3">
    <name>unnamed1</name>
</geneLocation>
<dbReference type="KEGG" id="rmar:GBA65_21425"/>
<dbReference type="Pfam" id="PF08808">
    <property type="entry name" value="RES"/>
    <property type="match status" value="1"/>
</dbReference>
<evidence type="ECO:0000313" key="2">
    <source>
        <dbReference type="EMBL" id="QIN81009.1"/>
    </source>
</evidence>
<organism evidence="2 3">
    <name type="scientific">Rubrobacter marinus</name>
    <dbReference type="NCBI Taxonomy" id="2653852"/>
    <lineage>
        <taxon>Bacteria</taxon>
        <taxon>Bacillati</taxon>
        <taxon>Actinomycetota</taxon>
        <taxon>Rubrobacteria</taxon>
        <taxon>Rubrobacterales</taxon>
        <taxon>Rubrobacteraceae</taxon>
        <taxon>Rubrobacter</taxon>
    </lineage>
</organism>
<dbReference type="EMBL" id="CP045122">
    <property type="protein sequence ID" value="QIN81009.1"/>
    <property type="molecule type" value="Genomic_DNA"/>
</dbReference>
<feature type="domain" description="RES" evidence="1">
    <location>
        <begin position="22"/>
        <end position="159"/>
    </location>
</feature>
<accession>A0A6G8Q3H5</accession>
<dbReference type="Proteomes" id="UP000502706">
    <property type="component" value="Plasmid unnamed1"/>
</dbReference>
<keyword evidence="2" id="KW-0614">Plasmid</keyword>
<gene>
    <name evidence="2" type="ORF">GBA65_21425</name>
</gene>
<evidence type="ECO:0000313" key="3">
    <source>
        <dbReference type="Proteomes" id="UP000502706"/>
    </source>
</evidence>
<dbReference type="SMART" id="SM00953">
    <property type="entry name" value="RES"/>
    <property type="match status" value="1"/>
</dbReference>
<dbReference type="RefSeq" id="WP_166398722.1">
    <property type="nucleotide sequence ID" value="NZ_CP045122.1"/>
</dbReference>
<dbReference type="AlphaFoldDB" id="A0A6G8Q3H5"/>
<proteinExistence type="predicted"/>
<sequence>MGLRAWDKPLYRVQGSVPHSGSLGTEAYPTPLHRFDAPAGRYPITYANDSRVGVFAEVYVDRGRRLGMEDADRRLVRIEPDAPLPVLDLLSDDTLGLLDLDERISTGDDYERCQQWALKAYESFEELCGIRYGARCAGRRTANYALFADRCASRVEARDLGRLADLADVVLAAADVYKLRVRFLA</sequence>
<name>A0A6G8Q3H5_9ACTN</name>
<dbReference type="InterPro" id="IPR014914">
    <property type="entry name" value="RES_dom"/>
</dbReference>
<keyword evidence="3" id="KW-1185">Reference proteome</keyword>
<protein>
    <submittedName>
        <fullName evidence="2">RES domain-containing protein</fullName>
    </submittedName>
</protein>
<evidence type="ECO:0000259" key="1">
    <source>
        <dbReference type="SMART" id="SM00953"/>
    </source>
</evidence>
<reference evidence="2 3" key="1">
    <citation type="submission" date="2019-10" db="EMBL/GenBank/DDBJ databases">
        <title>Rubrobacter sp nov SCSIO 52915 isolated from a deep-sea sediment in the South China Sea.</title>
        <authorList>
            <person name="Chen R.W."/>
        </authorList>
    </citation>
    <scope>NUCLEOTIDE SEQUENCE [LARGE SCALE GENOMIC DNA]</scope>
    <source>
        <strain evidence="2 3">SCSIO 52915</strain>
        <plasmid evidence="2 3">unnamed1</plasmid>
    </source>
</reference>